<dbReference type="Proteomes" id="UP000540506">
    <property type="component" value="Unassembled WGS sequence"/>
</dbReference>
<sequence length="111" mass="11883">MSVVSQSDAGVQAIMNSLENHLSSMNGSRQTVETKKDDIAAHYQSSASSAFQSKMDDWMTQYQSVMSAFTRLQEATGSAYKTYNEGEEHNRGLAGGFGGSGGEVYNVLGGN</sequence>
<evidence type="ECO:0000313" key="2">
    <source>
        <dbReference type="Proteomes" id="UP000540506"/>
    </source>
</evidence>
<accession>A0A7W7R6I2</accession>
<proteinExistence type="predicted"/>
<name>A0A7W7R6I2_KITKI</name>
<dbReference type="RefSeq" id="WP_184938735.1">
    <property type="nucleotide sequence ID" value="NZ_JACHJV010000001.1"/>
</dbReference>
<dbReference type="AlphaFoldDB" id="A0A7W7R6I2"/>
<gene>
    <name evidence="1" type="ORF">FHR34_005026</name>
</gene>
<protein>
    <submittedName>
        <fullName evidence="1">Uncharacterized protein YukE</fullName>
    </submittedName>
</protein>
<evidence type="ECO:0000313" key="1">
    <source>
        <dbReference type="EMBL" id="MBB4926033.1"/>
    </source>
</evidence>
<comment type="caution">
    <text evidence="1">The sequence shown here is derived from an EMBL/GenBank/DDBJ whole genome shotgun (WGS) entry which is preliminary data.</text>
</comment>
<keyword evidence="2" id="KW-1185">Reference proteome</keyword>
<organism evidence="1 2">
    <name type="scientific">Kitasatospora kifunensis</name>
    <name type="common">Streptomyces kifunensis</name>
    <dbReference type="NCBI Taxonomy" id="58351"/>
    <lineage>
        <taxon>Bacteria</taxon>
        <taxon>Bacillati</taxon>
        <taxon>Actinomycetota</taxon>
        <taxon>Actinomycetes</taxon>
        <taxon>Kitasatosporales</taxon>
        <taxon>Streptomycetaceae</taxon>
        <taxon>Kitasatospora</taxon>
    </lineage>
</organism>
<dbReference type="EMBL" id="JACHJV010000001">
    <property type="protein sequence ID" value="MBB4926033.1"/>
    <property type="molecule type" value="Genomic_DNA"/>
</dbReference>
<dbReference type="InterPro" id="IPR036689">
    <property type="entry name" value="ESAT-6-like_sf"/>
</dbReference>
<reference evidence="1 2" key="1">
    <citation type="submission" date="2020-08" db="EMBL/GenBank/DDBJ databases">
        <title>Sequencing the genomes of 1000 actinobacteria strains.</title>
        <authorList>
            <person name="Klenk H.-P."/>
        </authorList>
    </citation>
    <scope>NUCLEOTIDE SEQUENCE [LARGE SCALE GENOMIC DNA]</scope>
    <source>
        <strain evidence="1 2">DSM 41654</strain>
    </source>
</reference>
<dbReference type="SUPFAM" id="SSF140453">
    <property type="entry name" value="EsxAB dimer-like"/>
    <property type="match status" value="1"/>
</dbReference>
<dbReference type="Gene3D" id="1.10.287.1060">
    <property type="entry name" value="ESAT-6-like"/>
    <property type="match status" value="1"/>
</dbReference>